<dbReference type="Gene3D" id="3.90.930.1">
    <property type="match status" value="1"/>
</dbReference>
<dbReference type="PANTHER" id="PTHR33706:SF1">
    <property type="entry name" value="TPR REPEAT PROTEIN"/>
    <property type="match status" value="1"/>
</dbReference>
<dbReference type="PANTHER" id="PTHR33706">
    <property type="entry name" value="MORN VARIANT REPEAT PROTEIN"/>
    <property type="match status" value="1"/>
</dbReference>
<organism evidence="1 2">
    <name type="scientific">Autumnicola tepida</name>
    <dbReference type="NCBI Taxonomy" id="3075595"/>
    <lineage>
        <taxon>Bacteria</taxon>
        <taxon>Pseudomonadati</taxon>
        <taxon>Bacteroidota</taxon>
        <taxon>Flavobacteriia</taxon>
        <taxon>Flavobacteriales</taxon>
        <taxon>Flavobacteriaceae</taxon>
        <taxon>Autumnicola</taxon>
    </lineage>
</organism>
<accession>A0ABU3CBX7</accession>
<comment type="caution">
    <text evidence="1">The sequence shown here is derived from an EMBL/GenBank/DDBJ whole genome shotgun (WGS) entry which is preliminary data.</text>
</comment>
<dbReference type="Pfam" id="PF07661">
    <property type="entry name" value="MORN_2"/>
    <property type="match status" value="1"/>
</dbReference>
<dbReference type="RefSeq" id="WP_311535158.1">
    <property type="nucleotide sequence ID" value="NZ_JAVRHQ010000013.1"/>
</dbReference>
<sequence length="222" mass="26063">MKYSVFIFLSVFILQKAFSQKAPNAYDNEGKRHGLWKVFFEGTNQPKFEGNFEHGQEVGKFSFYKKGFPEHPSAVMNFEKDKDSIQVTYFTQKGEPISTGKMVDKKREGKWVYYHQSSLDTMMTEEYKHDKLNGLQKTFFRNGQVTEETMYNNDLKDGKSFVYSEGGTLLQKLNFREGELQGPAEYYNAKGEKIIEGQYNKDRKTGTWYYFENGEVKKEKEY</sequence>
<gene>
    <name evidence="1" type="ORF">RM553_11920</name>
</gene>
<name>A0ABU3CBX7_9FLAO</name>
<dbReference type="Proteomes" id="UP001262889">
    <property type="component" value="Unassembled WGS sequence"/>
</dbReference>
<protein>
    <submittedName>
        <fullName evidence="1">Aspartic peptidase</fullName>
    </submittedName>
</protein>
<proteinExistence type="predicted"/>
<evidence type="ECO:0000313" key="2">
    <source>
        <dbReference type="Proteomes" id="UP001262889"/>
    </source>
</evidence>
<keyword evidence="2" id="KW-1185">Reference proteome</keyword>
<reference evidence="1 2" key="1">
    <citation type="submission" date="2023-09" db="EMBL/GenBank/DDBJ databases">
        <authorList>
            <person name="Rey-Velasco X."/>
        </authorList>
    </citation>
    <scope>NUCLEOTIDE SEQUENCE [LARGE SCALE GENOMIC DNA]</scope>
    <source>
        <strain evidence="1 2">F363</strain>
    </source>
</reference>
<dbReference type="InterPro" id="IPR011652">
    <property type="entry name" value="MORN_2"/>
</dbReference>
<evidence type="ECO:0000313" key="1">
    <source>
        <dbReference type="EMBL" id="MDT0643540.1"/>
    </source>
</evidence>
<dbReference type="SUPFAM" id="SSF82185">
    <property type="entry name" value="Histone H3 K4-specific methyltransferase SET7/9 N-terminal domain"/>
    <property type="match status" value="2"/>
</dbReference>
<dbReference type="EMBL" id="JAVRHQ010000013">
    <property type="protein sequence ID" value="MDT0643540.1"/>
    <property type="molecule type" value="Genomic_DNA"/>
</dbReference>